<protein>
    <submittedName>
        <fullName evidence="2">Uncharacterized protein</fullName>
    </submittedName>
</protein>
<evidence type="ECO:0000313" key="3">
    <source>
        <dbReference type="Proteomes" id="UP000032515"/>
    </source>
</evidence>
<proteinExistence type="predicted"/>
<feature type="chain" id="PRO_5002319804" evidence="1">
    <location>
        <begin position="20"/>
        <end position="103"/>
    </location>
</feature>
<evidence type="ECO:0000256" key="1">
    <source>
        <dbReference type="SAM" id="SignalP"/>
    </source>
</evidence>
<dbReference type="Proteomes" id="UP000032515">
    <property type="component" value="Unassembled WGS sequence"/>
</dbReference>
<organism evidence="2 3">
    <name type="scientific">Rhodopseudomonas palustris</name>
    <dbReference type="NCBI Taxonomy" id="1076"/>
    <lineage>
        <taxon>Bacteria</taxon>
        <taxon>Pseudomonadati</taxon>
        <taxon>Pseudomonadota</taxon>
        <taxon>Alphaproteobacteria</taxon>
        <taxon>Hyphomicrobiales</taxon>
        <taxon>Nitrobacteraceae</taxon>
        <taxon>Rhodopseudomonas</taxon>
    </lineage>
</organism>
<keyword evidence="1" id="KW-0732">Signal</keyword>
<dbReference type="RefSeq" id="WP_044411279.1">
    <property type="nucleotide sequence ID" value="NZ_JXXE01000262.1"/>
</dbReference>
<accession>A0A0D7ENG5</accession>
<dbReference type="EMBL" id="JXXE01000262">
    <property type="protein sequence ID" value="KIZ42323.1"/>
    <property type="molecule type" value="Genomic_DNA"/>
</dbReference>
<dbReference type="AlphaFoldDB" id="A0A0D7ENG5"/>
<gene>
    <name evidence="2" type="ORF">OO17_13100</name>
</gene>
<evidence type="ECO:0000313" key="2">
    <source>
        <dbReference type="EMBL" id="KIZ42323.1"/>
    </source>
</evidence>
<dbReference type="PATRIC" id="fig|1076.23.peg.2709"/>
<name>A0A0D7ENG5_RHOPL</name>
<comment type="caution">
    <text evidence="2">The sequence shown here is derived from an EMBL/GenBank/DDBJ whole genome shotgun (WGS) entry which is preliminary data.</text>
</comment>
<sequence>MMRMFLTAALLAATPAAEGAPLLAPQAMRPAIAATVPVETVACVRGGWRGPGHYPGCGPARRYYGPRRYYGAPYYYVGPRVIVAGPAYRPPRQCWIAGAWRPC</sequence>
<feature type="signal peptide" evidence="1">
    <location>
        <begin position="1"/>
        <end position="19"/>
    </location>
</feature>
<reference evidence="2 3" key="1">
    <citation type="submission" date="2014-11" db="EMBL/GenBank/DDBJ databases">
        <title>Genomics and ecophysiology of heterotrophic nitrogen fixing bacteria isolated from estuarine surface water.</title>
        <authorList>
            <person name="Bentzon-Tilia M."/>
            <person name="Severin I."/>
            <person name="Hansen L.H."/>
            <person name="Riemann L."/>
        </authorList>
    </citation>
    <scope>NUCLEOTIDE SEQUENCE [LARGE SCALE GENOMIC DNA]</scope>
    <source>
        <strain evidence="2 3">BAL398</strain>
    </source>
</reference>